<dbReference type="STRING" id="1245526.SAMN05216580_2556"/>
<dbReference type="EMBL" id="LT629780">
    <property type="protein sequence ID" value="SDU35944.1"/>
    <property type="molecule type" value="Genomic_DNA"/>
</dbReference>
<evidence type="ECO:0000313" key="2">
    <source>
        <dbReference type="Proteomes" id="UP000243063"/>
    </source>
</evidence>
<organism evidence="1 2">
    <name type="scientific">Geopseudomonas guangdongensis</name>
    <dbReference type="NCBI Taxonomy" id="1245526"/>
    <lineage>
        <taxon>Bacteria</taxon>
        <taxon>Pseudomonadati</taxon>
        <taxon>Pseudomonadota</taxon>
        <taxon>Gammaproteobacteria</taxon>
        <taxon>Pseudomonadales</taxon>
        <taxon>Pseudomonadaceae</taxon>
        <taxon>Geopseudomonas</taxon>
    </lineage>
</organism>
<dbReference type="Proteomes" id="UP000243063">
    <property type="component" value="Chromosome I"/>
</dbReference>
<reference evidence="2" key="1">
    <citation type="submission" date="2016-10" db="EMBL/GenBank/DDBJ databases">
        <authorList>
            <person name="Varghese N."/>
            <person name="Submissions S."/>
        </authorList>
    </citation>
    <scope>NUCLEOTIDE SEQUENCE [LARGE SCALE GENOMIC DNA]</scope>
    <source>
        <strain evidence="2">CCTCC 2012022</strain>
    </source>
</reference>
<evidence type="ECO:0000313" key="1">
    <source>
        <dbReference type="EMBL" id="SDU35944.1"/>
    </source>
</evidence>
<gene>
    <name evidence="1" type="ORF">SAMN05216580_2556</name>
</gene>
<protein>
    <submittedName>
        <fullName evidence="1">Uncharacterized protein</fullName>
    </submittedName>
</protein>
<keyword evidence="2" id="KW-1185">Reference proteome</keyword>
<proteinExistence type="predicted"/>
<name>A0A1H2HVW2_9GAMM</name>
<accession>A0A1H2HVW2</accession>
<sequence length="390" mass="44041">MEFFSRGENIGLNACVGKNGWPETGYYAGGFERAVHTMCRDVISKGFDPDEIVYPIVFCARHRIELFLKMQIRLIERIKGQVTVSDPKLMRTHDLAALWDMYAEATNLCDPRYAEVVRLIEPAVREFSMVDPTGETFRYAYDNSNKKHLENSVSLINIEVFYSAFCRLSNGIKDAEGLTELLSDEYRTGTYTRFASRAVIERISKELPKKSEWSAPAFREIKNDISKRYGVSLRGLSEIIDVIKSHREFAANIGDEIPLKDISAEKISRFLELRIRATADSSGLGWRDAMLSGAGLDRDLYLLLRAEYSIREMSALLALADVGGRHCYSEEYDGLREQYENGGDDVSEFAIYLDGKSFIAPKIISGLKKLKQKSAIDFIARAGIDVSEVP</sequence>
<dbReference type="AlphaFoldDB" id="A0A1H2HVW2"/>